<protein>
    <recommendedName>
        <fullName evidence="2">FHA domain-containing protein</fullName>
    </recommendedName>
</protein>
<evidence type="ECO:0000313" key="4">
    <source>
        <dbReference type="Proteomes" id="UP000253664"/>
    </source>
</evidence>
<feature type="region of interest" description="Disordered" evidence="1">
    <location>
        <begin position="1"/>
        <end position="22"/>
    </location>
</feature>
<accession>A0A367LEC0</accession>
<dbReference type="SUPFAM" id="SSF49879">
    <property type="entry name" value="SMAD/FHA domain"/>
    <property type="match status" value="1"/>
</dbReference>
<dbReference type="AlphaFoldDB" id="A0A367LEC0"/>
<comment type="caution">
    <text evidence="3">The sequence shown here is derived from an EMBL/GenBank/DDBJ whole genome shotgun (WGS) entry which is preliminary data.</text>
</comment>
<evidence type="ECO:0000259" key="2">
    <source>
        <dbReference type="PROSITE" id="PS50006"/>
    </source>
</evidence>
<name>A0A367LEC0_9HYPO</name>
<dbReference type="GO" id="GO:0005737">
    <property type="term" value="C:cytoplasm"/>
    <property type="evidence" value="ECO:0007669"/>
    <property type="project" value="TreeGrafter"/>
</dbReference>
<feature type="region of interest" description="Disordered" evidence="1">
    <location>
        <begin position="211"/>
        <end position="245"/>
    </location>
</feature>
<evidence type="ECO:0000256" key="1">
    <source>
        <dbReference type="SAM" id="MobiDB-lite"/>
    </source>
</evidence>
<reference evidence="3 4" key="1">
    <citation type="journal article" date="2015" name="BMC Genomics">
        <title>Insights from the genome of Ophiocordyceps polyrhachis-furcata to pathogenicity and host specificity in insect fungi.</title>
        <authorList>
            <person name="Wichadakul D."/>
            <person name="Kobmoo N."/>
            <person name="Ingsriswang S."/>
            <person name="Tangphatsornruang S."/>
            <person name="Chantasingh D."/>
            <person name="Luangsa-ard J.J."/>
            <person name="Eurwilaichitr L."/>
        </authorList>
    </citation>
    <scope>NUCLEOTIDE SEQUENCE [LARGE SCALE GENOMIC DNA]</scope>
    <source>
        <strain evidence="3 4">BCC 54312</strain>
    </source>
</reference>
<dbReference type="PROSITE" id="PS50006">
    <property type="entry name" value="FHA_DOMAIN"/>
    <property type="match status" value="1"/>
</dbReference>
<gene>
    <name evidence="3" type="ORF">L249_0953</name>
</gene>
<keyword evidence="4" id="KW-1185">Reference proteome</keyword>
<proteinExistence type="predicted"/>
<dbReference type="InterPro" id="IPR008984">
    <property type="entry name" value="SMAD_FHA_dom_sf"/>
</dbReference>
<feature type="compositionally biased region" description="Basic and acidic residues" evidence="1">
    <location>
        <begin position="424"/>
        <end position="439"/>
    </location>
</feature>
<feature type="compositionally biased region" description="Basic and acidic residues" evidence="1">
    <location>
        <begin position="295"/>
        <end position="307"/>
    </location>
</feature>
<dbReference type="Pfam" id="PF00498">
    <property type="entry name" value="FHA"/>
    <property type="match status" value="1"/>
</dbReference>
<feature type="region of interest" description="Disordered" evidence="1">
    <location>
        <begin position="335"/>
        <end position="446"/>
    </location>
</feature>
<dbReference type="InterPro" id="IPR000253">
    <property type="entry name" value="FHA_dom"/>
</dbReference>
<sequence>MAPSNADEGELSRRKHQSSPRFSTDAAVAVRVILSPSRACKDYLDRNLVLTMDRSDVQIGRMSHRNPGLHASSTNAWFDSPVMSRQHAMLHFDSDETVRFLFLSIPLSSPADMCRQKLYIQDTGSLHGTFQNGIRLSPTTLHQLNPYDELCFGTTVDRNTDIYPPCTMVVTFEFVCTDREQANPVVYRISDDSDVEEIACLTRPQTKPVVYRVPDYSDVEEISDDDEEEEDDDDDEEEDSSIRGSIIALRRNGKVKPVHKIPDELLSALSMTEHRLAEAPASDDEDELPLSAMPPKDHTGEKERCESEWQPSSPTVYSADDEKRDAAHHVKLYPAECEEDDTTSSEWEDCSSSGRAPVASPRFPSALPASWETEGLPSSTNSSRSVFGTHQGTERPNERDSMSPVLQGAAVLPSISASPPPNGKEVKKSRDFDERESSKMKGSANFCDPANTLVSGECRGVIASRVPKPVPAMAIFSPPPPPRPASLSRGRSAESAAQALGEKTGKMAYFAARLGNRRFLESAAKDLSVAGLAAGEGHCEVESVTDKDEGGSGGDGSGHCSLFGLSIGSAHPLEGPPTTSLLASGEKFLSSPLLEPEAPVRPPRESPDLNETSAYQFLLSKANAAISKHEAAKDEAAAQQKAVTKEHDVAVVKQAEAAAKHGSAVNKEAHDQGTTSLVIVDGEQAANTQKGSWRKRKAGEMSADLGDGEAATLAPTPSASTTTGTGKDECRTVKRLRLAAEVLGYAALGGVAVVSALIATAPSL</sequence>
<feature type="compositionally biased region" description="Acidic residues" evidence="1">
    <location>
        <begin position="217"/>
        <end position="239"/>
    </location>
</feature>
<feature type="compositionally biased region" description="Acidic residues" evidence="1">
    <location>
        <begin position="336"/>
        <end position="349"/>
    </location>
</feature>
<dbReference type="STRING" id="1330021.A0A367LEC0"/>
<dbReference type="EMBL" id="LKCN02000007">
    <property type="protein sequence ID" value="RCI12773.1"/>
    <property type="molecule type" value="Genomic_DNA"/>
</dbReference>
<feature type="compositionally biased region" description="Basic and acidic residues" evidence="1">
    <location>
        <begin position="392"/>
        <end position="401"/>
    </location>
</feature>
<organism evidence="3 4">
    <name type="scientific">Ophiocordyceps polyrhachis-furcata BCC 54312</name>
    <dbReference type="NCBI Taxonomy" id="1330021"/>
    <lineage>
        <taxon>Eukaryota</taxon>
        <taxon>Fungi</taxon>
        <taxon>Dikarya</taxon>
        <taxon>Ascomycota</taxon>
        <taxon>Pezizomycotina</taxon>
        <taxon>Sordariomycetes</taxon>
        <taxon>Hypocreomycetidae</taxon>
        <taxon>Hypocreales</taxon>
        <taxon>Ophiocordycipitaceae</taxon>
        <taxon>Ophiocordyceps</taxon>
    </lineage>
</organism>
<dbReference type="Gene3D" id="2.60.200.20">
    <property type="match status" value="1"/>
</dbReference>
<dbReference type="InterPro" id="IPR051176">
    <property type="entry name" value="Cent_Immune-Sig_Mod"/>
</dbReference>
<feature type="region of interest" description="Disordered" evidence="1">
    <location>
        <begin position="475"/>
        <end position="498"/>
    </location>
</feature>
<feature type="region of interest" description="Disordered" evidence="1">
    <location>
        <begin position="276"/>
        <end position="323"/>
    </location>
</feature>
<evidence type="ECO:0000313" key="3">
    <source>
        <dbReference type="EMBL" id="RCI12773.1"/>
    </source>
</evidence>
<feature type="compositionally biased region" description="Low complexity" evidence="1">
    <location>
        <begin position="710"/>
        <end position="725"/>
    </location>
</feature>
<feature type="compositionally biased region" description="Polar residues" evidence="1">
    <location>
        <begin position="376"/>
        <end position="391"/>
    </location>
</feature>
<feature type="region of interest" description="Disordered" evidence="1">
    <location>
        <begin position="706"/>
        <end position="728"/>
    </location>
</feature>
<dbReference type="OrthoDB" id="4096268at2759"/>
<dbReference type="PANTHER" id="PTHR15715:SF37">
    <property type="entry name" value="LD47843P"/>
    <property type="match status" value="1"/>
</dbReference>
<dbReference type="PANTHER" id="PTHR15715">
    <property type="entry name" value="CENTROSOMAL PROTEIN OF 170 KDA"/>
    <property type="match status" value="1"/>
</dbReference>
<dbReference type="Proteomes" id="UP000253664">
    <property type="component" value="Unassembled WGS sequence"/>
</dbReference>
<feature type="domain" description="FHA" evidence="2">
    <location>
        <begin position="57"/>
        <end position="136"/>
    </location>
</feature>